<dbReference type="EMBL" id="CP039865">
    <property type="protein sequence ID" value="QCK86095.1"/>
    <property type="molecule type" value="Genomic_DNA"/>
</dbReference>
<dbReference type="OrthoDB" id="8480503at2"/>
<accession>A0A4D7QGQ6</accession>
<dbReference type="AlphaFoldDB" id="A0A4D7QGQ6"/>
<evidence type="ECO:0000313" key="2">
    <source>
        <dbReference type="Proteomes" id="UP000298588"/>
    </source>
</evidence>
<proteinExistence type="predicted"/>
<dbReference type="Proteomes" id="UP000298588">
    <property type="component" value="Chromosome"/>
</dbReference>
<evidence type="ECO:0000313" key="1">
    <source>
        <dbReference type="EMBL" id="QCK86095.1"/>
    </source>
</evidence>
<organism evidence="1 2">
    <name type="scientific">Phreatobacter aquaticus</name>
    <dbReference type="NCBI Taxonomy" id="2570229"/>
    <lineage>
        <taxon>Bacteria</taxon>
        <taxon>Pseudomonadati</taxon>
        <taxon>Pseudomonadota</taxon>
        <taxon>Alphaproteobacteria</taxon>
        <taxon>Hyphomicrobiales</taxon>
        <taxon>Phreatobacteraceae</taxon>
        <taxon>Phreatobacter</taxon>
    </lineage>
</organism>
<dbReference type="KEGG" id="paqt:E8L99_10190"/>
<dbReference type="RefSeq" id="WP_137099427.1">
    <property type="nucleotide sequence ID" value="NZ_CP039865.1"/>
</dbReference>
<protein>
    <recommendedName>
        <fullName evidence="3">DUF1127 domain-containing protein</fullName>
    </recommendedName>
</protein>
<keyword evidence="2" id="KW-1185">Reference proteome</keyword>
<sequence length="78" mass="8858">MATITVGKIESRGADASPKRSWTSFFKNAYDAIVEAQELRAQTYVNGYLAHLTDDELARLGMTRDQMVRRTRNMMTSL</sequence>
<evidence type="ECO:0008006" key="3">
    <source>
        <dbReference type="Google" id="ProtNLM"/>
    </source>
</evidence>
<name>A0A4D7QGQ6_9HYPH</name>
<reference evidence="1 2" key="1">
    <citation type="submission" date="2019-04" db="EMBL/GenBank/DDBJ databases">
        <title>Phreatobacter aquaticus sp. nov.</title>
        <authorList>
            <person name="Choi A."/>
            <person name="Baek K."/>
        </authorList>
    </citation>
    <scope>NUCLEOTIDE SEQUENCE [LARGE SCALE GENOMIC DNA]</scope>
    <source>
        <strain evidence="1 2">NMCR1094</strain>
    </source>
</reference>
<gene>
    <name evidence="1" type="ORF">E8L99_10190</name>
</gene>